<name>A0A8R7TIE7_TRIUA</name>
<feature type="region of interest" description="Disordered" evidence="1">
    <location>
        <begin position="1"/>
        <end position="48"/>
    </location>
</feature>
<dbReference type="Gramene" id="TuG1812G0200003083.01.T01">
    <property type="protein sequence ID" value="TuG1812G0200003083.01.T01.cds430776"/>
    <property type="gene ID" value="TuG1812G0200003083.01"/>
</dbReference>
<feature type="compositionally biased region" description="Polar residues" evidence="1">
    <location>
        <begin position="147"/>
        <end position="157"/>
    </location>
</feature>
<organism evidence="2 3">
    <name type="scientific">Triticum urartu</name>
    <name type="common">Red wild einkorn</name>
    <name type="synonym">Crithodium urartu</name>
    <dbReference type="NCBI Taxonomy" id="4572"/>
    <lineage>
        <taxon>Eukaryota</taxon>
        <taxon>Viridiplantae</taxon>
        <taxon>Streptophyta</taxon>
        <taxon>Embryophyta</taxon>
        <taxon>Tracheophyta</taxon>
        <taxon>Spermatophyta</taxon>
        <taxon>Magnoliopsida</taxon>
        <taxon>Liliopsida</taxon>
        <taxon>Poales</taxon>
        <taxon>Poaceae</taxon>
        <taxon>BOP clade</taxon>
        <taxon>Pooideae</taxon>
        <taxon>Triticodae</taxon>
        <taxon>Triticeae</taxon>
        <taxon>Triticinae</taxon>
        <taxon>Triticum</taxon>
    </lineage>
</organism>
<feature type="compositionally biased region" description="Basic and acidic residues" evidence="1">
    <location>
        <begin position="1"/>
        <end position="17"/>
    </location>
</feature>
<reference evidence="2" key="3">
    <citation type="submission" date="2022-06" db="UniProtKB">
        <authorList>
            <consortium name="EnsemblPlants"/>
        </authorList>
    </citation>
    <scope>IDENTIFICATION</scope>
</reference>
<dbReference type="Proteomes" id="UP000015106">
    <property type="component" value="Chromosome 2"/>
</dbReference>
<dbReference type="AlphaFoldDB" id="A0A8R7TIE7"/>
<evidence type="ECO:0000256" key="1">
    <source>
        <dbReference type="SAM" id="MobiDB-lite"/>
    </source>
</evidence>
<proteinExistence type="predicted"/>
<protein>
    <submittedName>
        <fullName evidence="2">Uncharacterized protein</fullName>
    </submittedName>
</protein>
<evidence type="ECO:0000313" key="2">
    <source>
        <dbReference type="EnsemblPlants" id="TuG1812G0200003083.01.T01.cds430776"/>
    </source>
</evidence>
<feature type="region of interest" description="Disordered" evidence="1">
    <location>
        <begin position="131"/>
        <end position="162"/>
    </location>
</feature>
<reference evidence="2" key="2">
    <citation type="submission" date="2018-03" db="EMBL/GenBank/DDBJ databases">
        <title>The Triticum urartu genome reveals the dynamic nature of wheat genome evolution.</title>
        <authorList>
            <person name="Ling H."/>
            <person name="Ma B."/>
            <person name="Shi X."/>
            <person name="Liu H."/>
            <person name="Dong L."/>
            <person name="Sun H."/>
            <person name="Cao Y."/>
            <person name="Gao Q."/>
            <person name="Zheng S."/>
            <person name="Li Y."/>
            <person name="Yu Y."/>
            <person name="Du H."/>
            <person name="Qi M."/>
            <person name="Li Y."/>
            <person name="Yu H."/>
            <person name="Cui Y."/>
            <person name="Wang N."/>
            <person name="Chen C."/>
            <person name="Wu H."/>
            <person name="Zhao Y."/>
            <person name="Zhang J."/>
            <person name="Li Y."/>
            <person name="Zhou W."/>
            <person name="Zhang B."/>
            <person name="Hu W."/>
            <person name="Eijk M."/>
            <person name="Tang J."/>
            <person name="Witsenboer H."/>
            <person name="Zhao S."/>
            <person name="Li Z."/>
            <person name="Zhang A."/>
            <person name="Wang D."/>
            <person name="Liang C."/>
        </authorList>
    </citation>
    <scope>NUCLEOTIDE SEQUENCE [LARGE SCALE GENOMIC DNA]</scope>
    <source>
        <strain evidence="2">cv. G1812</strain>
    </source>
</reference>
<keyword evidence="3" id="KW-1185">Reference proteome</keyword>
<sequence length="224" mass="24565">MDVTFRESDPFYGEKTDLGGSFESLDHTQSTMIGQEGESGGDGANSGVDLVLQQPIEGDIPVVQRREQQPQEMITPQSEGPIVTEGVPSQAGGAPTQIGCVPRWMAEQEEQLNVYSQKQGDASHRWQKVNEERNPQVYSRRQHHVQGEQQGRNASSSDTEDLPIALRKGTRAKAGIPEPKHGFDANDIGNYVLYEALSLAHKAFVASLQLVSLPTDWKAAKVDL</sequence>
<dbReference type="EnsemblPlants" id="TuG1812G0200003083.01.T01">
    <property type="protein sequence ID" value="TuG1812G0200003083.01.T01.cds430776"/>
    <property type="gene ID" value="TuG1812G0200003083.01"/>
</dbReference>
<evidence type="ECO:0000313" key="3">
    <source>
        <dbReference type="Proteomes" id="UP000015106"/>
    </source>
</evidence>
<accession>A0A8R7TIE7</accession>
<reference evidence="3" key="1">
    <citation type="journal article" date="2013" name="Nature">
        <title>Draft genome of the wheat A-genome progenitor Triticum urartu.</title>
        <authorList>
            <person name="Ling H.Q."/>
            <person name="Zhao S."/>
            <person name="Liu D."/>
            <person name="Wang J."/>
            <person name="Sun H."/>
            <person name="Zhang C."/>
            <person name="Fan H."/>
            <person name="Li D."/>
            <person name="Dong L."/>
            <person name="Tao Y."/>
            <person name="Gao C."/>
            <person name="Wu H."/>
            <person name="Li Y."/>
            <person name="Cui Y."/>
            <person name="Guo X."/>
            <person name="Zheng S."/>
            <person name="Wang B."/>
            <person name="Yu K."/>
            <person name="Liang Q."/>
            <person name="Yang W."/>
            <person name="Lou X."/>
            <person name="Chen J."/>
            <person name="Feng M."/>
            <person name="Jian J."/>
            <person name="Zhang X."/>
            <person name="Luo G."/>
            <person name="Jiang Y."/>
            <person name="Liu J."/>
            <person name="Wang Z."/>
            <person name="Sha Y."/>
            <person name="Zhang B."/>
            <person name="Wu H."/>
            <person name="Tang D."/>
            <person name="Shen Q."/>
            <person name="Xue P."/>
            <person name="Zou S."/>
            <person name="Wang X."/>
            <person name="Liu X."/>
            <person name="Wang F."/>
            <person name="Yang Y."/>
            <person name="An X."/>
            <person name="Dong Z."/>
            <person name="Zhang K."/>
            <person name="Zhang X."/>
            <person name="Luo M.C."/>
            <person name="Dvorak J."/>
            <person name="Tong Y."/>
            <person name="Wang J."/>
            <person name="Yang H."/>
            <person name="Li Z."/>
            <person name="Wang D."/>
            <person name="Zhang A."/>
            <person name="Wang J."/>
        </authorList>
    </citation>
    <scope>NUCLEOTIDE SEQUENCE</scope>
    <source>
        <strain evidence="3">cv. G1812</strain>
    </source>
</reference>